<keyword evidence="2" id="KW-1185">Reference proteome</keyword>
<comment type="caution">
    <text evidence="1">The sequence shown here is derived from an EMBL/GenBank/DDBJ whole genome shotgun (WGS) entry which is preliminary data.</text>
</comment>
<protein>
    <submittedName>
        <fullName evidence="1">Uncharacterized protein</fullName>
    </submittedName>
</protein>
<dbReference type="EMBL" id="JAACXV010000016">
    <property type="protein sequence ID" value="KAF7287057.1"/>
    <property type="molecule type" value="Genomic_DNA"/>
</dbReference>
<evidence type="ECO:0000313" key="2">
    <source>
        <dbReference type="Proteomes" id="UP000625711"/>
    </source>
</evidence>
<accession>A0A834ITZ3</accession>
<sequence>MSGEEFEFEEIHSGGFGEAGVGVRPVGRVRRTPVSSYVYSVIRRVEKGHVKSNQVFQIRGERRESFVRICPNNNDHTYWQQPNVMTRKNNNTSDDFLRAKAMAVIKLFF</sequence>
<dbReference type="AlphaFoldDB" id="A0A834ITZ3"/>
<name>A0A834ITZ3_RHYFE</name>
<organism evidence="1 2">
    <name type="scientific">Rhynchophorus ferrugineus</name>
    <name type="common">Red palm weevil</name>
    <name type="synonym">Curculio ferrugineus</name>
    <dbReference type="NCBI Taxonomy" id="354439"/>
    <lineage>
        <taxon>Eukaryota</taxon>
        <taxon>Metazoa</taxon>
        <taxon>Ecdysozoa</taxon>
        <taxon>Arthropoda</taxon>
        <taxon>Hexapoda</taxon>
        <taxon>Insecta</taxon>
        <taxon>Pterygota</taxon>
        <taxon>Neoptera</taxon>
        <taxon>Endopterygota</taxon>
        <taxon>Coleoptera</taxon>
        <taxon>Polyphaga</taxon>
        <taxon>Cucujiformia</taxon>
        <taxon>Curculionidae</taxon>
        <taxon>Dryophthorinae</taxon>
        <taxon>Rhynchophorus</taxon>
    </lineage>
</organism>
<gene>
    <name evidence="1" type="ORF">GWI33_002439</name>
</gene>
<reference evidence="1" key="1">
    <citation type="submission" date="2020-08" db="EMBL/GenBank/DDBJ databases">
        <title>Genome sequencing and assembly of the red palm weevil Rhynchophorus ferrugineus.</title>
        <authorList>
            <person name="Dias G.B."/>
            <person name="Bergman C.M."/>
            <person name="Manee M."/>
        </authorList>
    </citation>
    <scope>NUCLEOTIDE SEQUENCE</scope>
    <source>
        <strain evidence="1">AA-2017</strain>
        <tissue evidence="1">Whole larva</tissue>
    </source>
</reference>
<proteinExistence type="predicted"/>
<evidence type="ECO:0000313" key="1">
    <source>
        <dbReference type="EMBL" id="KAF7287057.1"/>
    </source>
</evidence>
<dbReference type="Proteomes" id="UP000625711">
    <property type="component" value="Unassembled WGS sequence"/>
</dbReference>